<accession>A0A653QRW9</accession>
<evidence type="ECO:0000313" key="1">
    <source>
        <dbReference type="EMBL" id="VXB44298.1"/>
    </source>
</evidence>
<name>A0A653QRW9_9FLAO</name>
<reference evidence="1 2" key="1">
    <citation type="submission" date="2019-10" db="EMBL/GenBank/DDBJ databases">
        <authorList>
            <person name="Karimi E."/>
        </authorList>
    </citation>
    <scope>NUCLEOTIDE SEQUENCE [LARGE SCALE GENOMIC DNA]</scope>
    <source>
        <strain evidence="1">Maribacter sp. 151</strain>
    </source>
</reference>
<protein>
    <submittedName>
        <fullName evidence="1">Uncharacterized protein</fullName>
    </submittedName>
</protein>
<keyword evidence="2" id="KW-1185">Reference proteome</keyword>
<evidence type="ECO:0000313" key="2">
    <source>
        <dbReference type="Proteomes" id="UP000430202"/>
    </source>
</evidence>
<dbReference type="Proteomes" id="UP000430202">
    <property type="component" value="Unassembled WGS sequence"/>
</dbReference>
<organism evidence="1 2">
    <name type="scientific">Maribacter litoralis</name>
    <dbReference type="NCBI Taxonomy" id="2059726"/>
    <lineage>
        <taxon>Bacteria</taxon>
        <taxon>Pseudomonadati</taxon>
        <taxon>Bacteroidota</taxon>
        <taxon>Flavobacteriia</taxon>
        <taxon>Flavobacteriales</taxon>
        <taxon>Flavobacteriaceae</taxon>
        <taxon>Maribacter</taxon>
    </lineage>
</organism>
<sequence>MKNALLNWFRVDSLNNYNICNVDPALVLGFLIDNGNLNSSYVT</sequence>
<gene>
    <name evidence="1" type="ORF">MARI151_20614</name>
</gene>
<dbReference type="AlphaFoldDB" id="A0A653QRW9"/>
<proteinExistence type="predicted"/>
<dbReference type="EMBL" id="CABWLR010000002">
    <property type="protein sequence ID" value="VXB44298.1"/>
    <property type="molecule type" value="Genomic_DNA"/>
</dbReference>